<dbReference type="Proteomes" id="UP000807716">
    <property type="component" value="Unassembled WGS sequence"/>
</dbReference>
<protein>
    <submittedName>
        <fullName evidence="6">Gem-associated protein 5</fullName>
    </submittedName>
</protein>
<evidence type="ECO:0000259" key="5">
    <source>
        <dbReference type="Pfam" id="PF23774"/>
    </source>
</evidence>
<dbReference type="InterPro" id="IPR019775">
    <property type="entry name" value="WD40_repeat_CS"/>
</dbReference>
<sequence>MAQQETAASAAPPENVYPPSPQWNQPHSACLVYSPLQTDHDSSQEQKSAIKGWFVYALNNTIHVLDPASFKYSGMLVGPHAGKVNALAARQPGQVPPTSASGTDKASMEALLKHGLSPGSSPFSAASLVSQEHHTTDDQAMASSHPKETRTIIASAGDDRMVTEIKAVEWLHNGTTVVSGDRSGYITVWDPYAAKHLKRASMDKSAISCIQACPSPGQGDVAAIGYETGDVLICQLRLSGAVLLRRLHGHSGKIQSLAWQPYHKRSETGANLIKDDASTFTYLASGSADQTIRIWDVDNTRAKMFVKIPGLGGKQGQQQNRVKAWVPVDWTPDGLMFMSFTSRGGCVMWKIDEPQDKVHKILHGCQHTRTVFQVLIWQTGEFAFSFGMDRRIIVWDLKRQEGIVRVDGLAGPVDAVDVSLLDPGRLAIANGNDSISLWNTLGQDMPFESIVIDRLTGRVRCLAWHPAEEGTIAFGLDNGKIGMIDRVYEWNPQQALLRPGKYKDKRKAKSSQGPLPQFFPSYHGSGVLSIQWCSSKAFSAPIPELLDLCLEERSSCLVTCAEDGKILVTVASMASATNASLDLDIVLTRQNPAWYEELRLRTGWSRLQRRAVAIHPNEDLMAIGNADGSLEVVELRHFRVVHVYHGHKSKMSQLAWCKVEEGGTGDSTDDLQQQPAVPYLLACGGGDDGFVSVLHLDRYASSKNHVDPTTSVSVMTTGSAHSIIPSLSCMQMFNCHPSRGKRRGCSSLAWSPFFSTDASHLPIYRFASVGYDGSVAVCEVTLPTTFTDSSAVLTSDAVASAASTAMVYPTARFVAHHPITTTVRWSLTDEHNLYTGGSDWRVCEWDWRKYKMGEEAFMYLDPRSQFGSSQETSNIHGRKQHQPDKLGKRGAGSGKTQGIAAKGLVNDAETMSNKRRLSIQAGATEGVEEAGCDPVVPLSKKRAPPSRDLQAAVALESNKRANLFPKSSAAFRTESRRRSLLEIIRLTRNLYCRSTRGAVNTSRWRRRRWKAMLRFFEADGEPEGQVIAVTLRKDVHELNIDDDGDSDDDEDILNDQVADTRRAMSDNDGAVESELGAITEGDVDLVSANSSMQDGSPMADIRLEQAQEGEYDDVGDDGHVDDSEMFAKESATELKEDEATDVGAYGDTIFYGSREAIISLAQMESQALADLDAESGRNIFHPGTGMGVVFPRGTVPLRRSIQSNGTSNFSEDTKDSHTSRRAQSTTSPQLSRIPISYWLGDVPDMMAILSSTSSLGVQDWIGLALSPMGGVAAWRGMMAQMAKKCLQEGEIHAAVLCFLGIGQVREAVEAYRANDMFREALMLLKIRMWEDDQDDGRTDGQENADYGEAMDIGDEYARVDAGQKGSAPCSLLTGVELQANILAEWGRFHEKRDEYEQAAKCQLALGSLLVSSRAKTQSQRQESITTQDTTQSSSTPSRARSVAVAGAGWSMGLQTLSRRGDIATLRAVAGLAVLLDDRFQQLRIQQYNSAVAAKRLSDESRRMARAKCSAATNVTE</sequence>
<evidence type="ECO:0000256" key="2">
    <source>
        <dbReference type="ARBA" id="ARBA00022737"/>
    </source>
</evidence>
<dbReference type="GO" id="GO:0005634">
    <property type="term" value="C:nucleus"/>
    <property type="evidence" value="ECO:0007669"/>
    <property type="project" value="TreeGrafter"/>
</dbReference>
<dbReference type="OrthoDB" id="7326421at2759"/>
<feature type="region of interest" description="Disordered" evidence="4">
    <location>
        <begin position="1416"/>
        <end position="1440"/>
    </location>
</feature>
<accession>A0A9P6TYM4</accession>
<feature type="region of interest" description="Disordered" evidence="4">
    <location>
        <begin position="122"/>
        <end position="147"/>
    </location>
</feature>
<dbReference type="EMBL" id="JAAAJB010000733">
    <property type="protein sequence ID" value="KAG0251629.1"/>
    <property type="molecule type" value="Genomic_DNA"/>
</dbReference>
<dbReference type="Pfam" id="PF00400">
    <property type="entry name" value="WD40"/>
    <property type="match status" value="1"/>
</dbReference>
<feature type="domain" description="Gem-associated protein 5 TPR" evidence="5">
    <location>
        <begin position="1233"/>
        <end position="1333"/>
    </location>
</feature>
<keyword evidence="2" id="KW-0677">Repeat</keyword>
<feature type="compositionally biased region" description="Polar residues" evidence="4">
    <location>
        <begin position="1200"/>
        <end position="1210"/>
    </location>
</feature>
<name>A0A9P6TYM4_9FUNG</name>
<organism evidence="6 7">
    <name type="scientific">Actinomortierella ambigua</name>
    <dbReference type="NCBI Taxonomy" id="1343610"/>
    <lineage>
        <taxon>Eukaryota</taxon>
        <taxon>Fungi</taxon>
        <taxon>Fungi incertae sedis</taxon>
        <taxon>Mucoromycota</taxon>
        <taxon>Mortierellomycotina</taxon>
        <taxon>Mortierellomycetes</taxon>
        <taxon>Mortierellales</taxon>
        <taxon>Mortierellaceae</taxon>
        <taxon>Actinomortierella</taxon>
    </lineage>
</organism>
<evidence type="ECO:0000256" key="4">
    <source>
        <dbReference type="SAM" id="MobiDB-lite"/>
    </source>
</evidence>
<dbReference type="InterPro" id="IPR001680">
    <property type="entry name" value="WD40_rpt"/>
</dbReference>
<dbReference type="GO" id="GO:0003730">
    <property type="term" value="F:mRNA 3'-UTR binding"/>
    <property type="evidence" value="ECO:0007669"/>
    <property type="project" value="TreeGrafter"/>
</dbReference>
<dbReference type="InterPro" id="IPR015943">
    <property type="entry name" value="WD40/YVTN_repeat-like_dom_sf"/>
</dbReference>
<dbReference type="SMART" id="SM00320">
    <property type="entry name" value="WD40"/>
    <property type="match status" value="9"/>
</dbReference>
<feature type="region of interest" description="Disordered" evidence="4">
    <location>
        <begin position="1"/>
        <end position="23"/>
    </location>
</feature>
<dbReference type="PANTHER" id="PTHR46362">
    <property type="entry name" value="GEM-ASSOCIATED PROTEIN 5"/>
    <property type="match status" value="1"/>
</dbReference>
<dbReference type="InterPro" id="IPR036322">
    <property type="entry name" value="WD40_repeat_dom_sf"/>
</dbReference>
<evidence type="ECO:0000256" key="1">
    <source>
        <dbReference type="ARBA" id="ARBA00022574"/>
    </source>
</evidence>
<dbReference type="Gene3D" id="2.130.10.10">
    <property type="entry name" value="YVTN repeat-like/Quinoprotein amine dehydrogenase"/>
    <property type="match status" value="2"/>
</dbReference>
<feature type="compositionally biased region" description="Low complexity" evidence="4">
    <location>
        <begin position="1421"/>
        <end position="1437"/>
    </location>
</feature>
<feature type="region of interest" description="Disordered" evidence="4">
    <location>
        <begin position="868"/>
        <end position="899"/>
    </location>
</feature>
<reference evidence="6" key="1">
    <citation type="journal article" date="2020" name="Fungal Divers.">
        <title>Resolving the Mortierellaceae phylogeny through synthesis of multi-gene phylogenetics and phylogenomics.</title>
        <authorList>
            <person name="Vandepol N."/>
            <person name="Liber J."/>
            <person name="Desiro A."/>
            <person name="Na H."/>
            <person name="Kennedy M."/>
            <person name="Barry K."/>
            <person name="Grigoriev I.V."/>
            <person name="Miller A.N."/>
            <person name="O'Donnell K."/>
            <person name="Stajich J.E."/>
            <person name="Bonito G."/>
        </authorList>
    </citation>
    <scope>NUCLEOTIDE SEQUENCE</scope>
    <source>
        <strain evidence="6">BC1065</strain>
    </source>
</reference>
<dbReference type="GO" id="GO:0000387">
    <property type="term" value="P:spliceosomal snRNP assembly"/>
    <property type="evidence" value="ECO:0007669"/>
    <property type="project" value="TreeGrafter"/>
</dbReference>
<dbReference type="PANTHER" id="PTHR46362:SF1">
    <property type="entry name" value="GEM-ASSOCIATED PROTEIN 5"/>
    <property type="match status" value="1"/>
</dbReference>
<evidence type="ECO:0000313" key="6">
    <source>
        <dbReference type="EMBL" id="KAG0251629.1"/>
    </source>
</evidence>
<dbReference type="Pfam" id="PF23774">
    <property type="entry name" value="TPR_GEMI5"/>
    <property type="match status" value="1"/>
</dbReference>
<feature type="repeat" description="WD" evidence="3">
    <location>
        <begin position="282"/>
        <end position="305"/>
    </location>
</feature>
<dbReference type="SUPFAM" id="SSF75011">
    <property type="entry name" value="3-carboxy-cis,cis-mucoante lactonizing enzyme"/>
    <property type="match status" value="1"/>
</dbReference>
<dbReference type="PROSITE" id="PS00678">
    <property type="entry name" value="WD_REPEATS_1"/>
    <property type="match status" value="1"/>
</dbReference>
<dbReference type="InterPro" id="IPR052640">
    <property type="entry name" value="Gemin-5"/>
</dbReference>
<feature type="region of interest" description="Disordered" evidence="4">
    <location>
        <begin position="1200"/>
        <end position="1228"/>
    </location>
</feature>
<dbReference type="InterPro" id="IPR056421">
    <property type="entry name" value="TPR_GEMI5"/>
</dbReference>
<evidence type="ECO:0000313" key="7">
    <source>
        <dbReference type="Proteomes" id="UP000807716"/>
    </source>
</evidence>
<keyword evidence="1 3" id="KW-0853">WD repeat</keyword>
<gene>
    <name evidence="6" type="primary">GEMIN5</name>
    <name evidence="6" type="ORF">DFQ27_008637</name>
</gene>
<dbReference type="PROSITE" id="PS50082">
    <property type="entry name" value="WD_REPEATS_2"/>
    <property type="match status" value="1"/>
</dbReference>
<comment type="caution">
    <text evidence="6">The sequence shown here is derived from an EMBL/GenBank/DDBJ whole genome shotgun (WGS) entry which is preliminary data.</text>
</comment>
<dbReference type="GO" id="GO:0032797">
    <property type="term" value="C:SMN complex"/>
    <property type="evidence" value="ECO:0007669"/>
    <property type="project" value="TreeGrafter"/>
</dbReference>
<evidence type="ECO:0000256" key="3">
    <source>
        <dbReference type="PROSITE-ProRule" id="PRU00221"/>
    </source>
</evidence>
<keyword evidence="7" id="KW-1185">Reference proteome</keyword>
<proteinExistence type="predicted"/>
<dbReference type="SUPFAM" id="SSF50978">
    <property type="entry name" value="WD40 repeat-like"/>
    <property type="match status" value="2"/>
</dbReference>